<organism evidence="1 2">
    <name type="scientific">Riccia fluitans</name>
    <dbReference type="NCBI Taxonomy" id="41844"/>
    <lineage>
        <taxon>Eukaryota</taxon>
        <taxon>Viridiplantae</taxon>
        <taxon>Streptophyta</taxon>
        <taxon>Embryophyta</taxon>
        <taxon>Marchantiophyta</taxon>
        <taxon>Marchantiopsida</taxon>
        <taxon>Marchantiidae</taxon>
        <taxon>Marchantiales</taxon>
        <taxon>Ricciaceae</taxon>
        <taxon>Riccia</taxon>
    </lineage>
</organism>
<sequence length="87" mass="9999">MSRIERGQSESRNLDTGFKSERVKGEIGLRWWVWILRKECLSQQLSQVRLAQPQHTAVSLTDWSVRALRDDSYSMSSTQTQNGAQST</sequence>
<dbReference type="AlphaFoldDB" id="A0ABD1Y242"/>
<proteinExistence type="predicted"/>
<protein>
    <submittedName>
        <fullName evidence="1">Uncharacterized protein</fullName>
    </submittedName>
</protein>
<keyword evidence="2" id="KW-1185">Reference proteome</keyword>
<evidence type="ECO:0000313" key="2">
    <source>
        <dbReference type="Proteomes" id="UP001605036"/>
    </source>
</evidence>
<evidence type="ECO:0000313" key="1">
    <source>
        <dbReference type="EMBL" id="KAL2620820.1"/>
    </source>
</evidence>
<dbReference type="EMBL" id="JBHFFA010000006">
    <property type="protein sequence ID" value="KAL2620820.1"/>
    <property type="molecule type" value="Genomic_DNA"/>
</dbReference>
<comment type="caution">
    <text evidence="1">The sequence shown here is derived from an EMBL/GenBank/DDBJ whole genome shotgun (WGS) entry which is preliminary data.</text>
</comment>
<accession>A0ABD1Y242</accession>
<reference evidence="1 2" key="1">
    <citation type="submission" date="2024-09" db="EMBL/GenBank/DDBJ databases">
        <title>Chromosome-scale assembly of Riccia fluitans.</title>
        <authorList>
            <person name="Paukszto L."/>
            <person name="Sawicki J."/>
            <person name="Karawczyk K."/>
            <person name="Piernik-Szablinska J."/>
            <person name="Szczecinska M."/>
            <person name="Mazdziarz M."/>
        </authorList>
    </citation>
    <scope>NUCLEOTIDE SEQUENCE [LARGE SCALE GENOMIC DNA]</scope>
    <source>
        <strain evidence="1">Rf_01</strain>
        <tissue evidence="1">Aerial parts of the thallus</tissue>
    </source>
</reference>
<gene>
    <name evidence="1" type="ORF">R1flu_001025</name>
</gene>
<name>A0ABD1Y242_9MARC</name>
<dbReference type="Proteomes" id="UP001605036">
    <property type="component" value="Unassembled WGS sequence"/>
</dbReference>